<evidence type="ECO:0000313" key="3">
    <source>
        <dbReference type="EMBL" id="MCS3863661.1"/>
    </source>
</evidence>
<evidence type="ECO:0000313" key="6">
    <source>
        <dbReference type="Proteomes" id="UP001155144"/>
    </source>
</evidence>
<dbReference type="RefSeq" id="WP_011404903.1">
    <property type="nucleotide sequence ID" value="NZ_CALTRY010000011.1"/>
</dbReference>
<sequence>MRRHVTLTLLVASGLSLLLALGGCDSLTSYNENPNQATSANPNNLLANAQRYMSGEVYAGTNMMRRSNVWAQYTTQNFYPSESRYSPVDYPWEGFYTRLTDLKTAKQIAKERPGTVQNQGNFQAVATIMQTWAFQILTDAYGDIPFNEALQQRGNQSPAYTAQADIYPALVDSLNTALGKINTGAAGPSGDLVNGGNMEMWQKFANGLKMRIALRGYELDANWGDLGGPGEIISNAVDPNVNGEPLTSNADNVYFQFGTSAVHRNSYYENREVDFRDDFDGSARFIGFMETNYGAADPRLDAYFEQTSNSGRPCADGSGEYEGFPFALKQGDAQATYSGNPPCAFSRPEAWFPNGPSGEGDSFSPMMYYDEVLLTKAWAANEGLISGTPEDLVGDAIEASVNFYGNQTDADISGSSSATQNYISQVQNDFDSDPEQVIGEQRYISFYMHNIQGWSTWRRFDFEGVLGAPEGGVAGGFDSYAPLRVPYPSSEANLNGENYTEAANKCSGNFQGSGSSEGGAQNEDEDCRVAWDVDGPPSANAYSAD</sequence>
<dbReference type="Pfam" id="PF12771">
    <property type="entry name" value="SusD-like_2"/>
    <property type="match status" value="1"/>
</dbReference>
<dbReference type="OMA" id="KWIALYM"/>
<keyword evidence="2" id="KW-0732">Signal</keyword>
<comment type="caution">
    <text evidence="4">The sequence shown here is derived from an EMBL/GenBank/DDBJ whole genome shotgun (WGS) entry which is preliminary data.</text>
</comment>
<evidence type="ECO:0000256" key="2">
    <source>
        <dbReference type="SAM" id="SignalP"/>
    </source>
</evidence>
<evidence type="ECO:0000313" key="4">
    <source>
        <dbReference type="EMBL" id="MCS4119885.1"/>
    </source>
</evidence>
<accession>A0A9X2V2X4</accession>
<dbReference type="EMBL" id="JANTZM010000005">
    <property type="protein sequence ID" value="MCS4157356.1"/>
    <property type="molecule type" value="Genomic_DNA"/>
</dbReference>
<dbReference type="EMBL" id="JANTYZ010000001">
    <property type="protein sequence ID" value="MCS3863661.1"/>
    <property type="molecule type" value="Genomic_DNA"/>
</dbReference>
<feature type="region of interest" description="Disordered" evidence="1">
    <location>
        <begin position="507"/>
        <end position="545"/>
    </location>
</feature>
<dbReference type="Proteomes" id="UP001155144">
    <property type="component" value="Unassembled WGS sequence"/>
</dbReference>
<reference evidence="4" key="1">
    <citation type="submission" date="2022-08" db="EMBL/GenBank/DDBJ databases">
        <title>Genomic Encyclopedia of Type Strains, Phase V (KMG-V): Genome sequencing to study the core and pangenomes of soil and plant-associated prokaryotes.</title>
        <authorList>
            <person name="Whitman W."/>
        </authorList>
    </citation>
    <scope>NUCLEOTIDE SEQUENCE</scope>
    <source>
        <strain evidence="3">SP2016B</strain>
        <strain evidence="5">SP3002</strain>
        <strain evidence="4">SP3026</strain>
    </source>
</reference>
<dbReference type="AlphaFoldDB" id="A0A9X2V2X4"/>
<organism evidence="4 6">
    <name type="scientific">Salinibacter ruber</name>
    <dbReference type="NCBI Taxonomy" id="146919"/>
    <lineage>
        <taxon>Bacteria</taxon>
        <taxon>Pseudomonadati</taxon>
        <taxon>Rhodothermota</taxon>
        <taxon>Rhodothermia</taxon>
        <taxon>Rhodothermales</taxon>
        <taxon>Salinibacteraceae</taxon>
        <taxon>Salinibacter</taxon>
    </lineage>
</organism>
<dbReference type="Proteomes" id="UP001155034">
    <property type="component" value="Unassembled WGS sequence"/>
</dbReference>
<evidence type="ECO:0000313" key="5">
    <source>
        <dbReference type="EMBL" id="MCS4157356.1"/>
    </source>
</evidence>
<dbReference type="EMBL" id="JANUBL010000001">
    <property type="protein sequence ID" value="MCS4119885.1"/>
    <property type="molecule type" value="Genomic_DNA"/>
</dbReference>
<dbReference type="SUPFAM" id="SSF48452">
    <property type="entry name" value="TPR-like"/>
    <property type="match status" value="1"/>
</dbReference>
<dbReference type="InterPro" id="IPR011990">
    <property type="entry name" value="TPR-like_helical_dom_sf"/>
</dbReference>
<gene>
    <name evidence="4" type="ORF">GGP45_000203</name>
    <name evidence="3" type="ORF">GGP82_000192</name>
    <name evidence="5" type="ORF">GGP99_001315</name>
</gene>
<dbReference type="PROSITE" id="PS51257">
    <property type="entry name" value="PROKAR_LIPOPROTEIN"/>
    <property type="match status" value="1"/>
</dbReference>
<dbReference type="InterPro" id="IPR041662">
    <property type="entry name" value="SusD-like_2"/>
</dbReference>
<feature type="chain" id="PRO_5042786686" description="SusD/RagB family nutrient-binding outer membrane lipoprotein" evidence="2">
    <location>
        <begin position="23"/>
        <end position="545"/>
    </location>
</feature>
<proteinExistence type="predicted"/>
<dbReference type="Proteomes" id="UP001155110">
    <property type="component" value="Unassembled WGS sequence"/>
</dbReference>
<protein>
    <recommendedName>
        <fullName evidence="7">SusD/RagB family nutrient-binding outer membrane lipoprotein</fullName>
    </recommendedName>
</protein>
<evidence type="ECO:0008006" key="7">
    <source>
        <dbReference type="Google" id="ProtNLM"/>
    </source>
</evidence>
<evidence type="ECO:0000256" key="1">
    <source>
        <dbReference type="SAM" id="MobiDB-lite"/>
    </source>
</evidence>
<feature type="signal peptide" evidence="2">
    <location>
        <begin position="1"/>
        <end position="22"/>
    </location>
</feature>
<name>A0A9X2V2X4_9BACT</name>
<dbReference type="Gene3D" id="1.25.40.390">
    <property type="match status" value="1"/>
</dbReference>